<feature type="compositionally biased region" description="Low complexity" evidence="3">
    <location>
        <begin position="9"/>
        <end position="25"/>
    </location>
</feature>
<feature type="region of interest" description="Disordered" evidence="3">
    <location>
        <begin position="364"/>
        <end position="391"/>
    </location>
</feature>
<feature type="compositionally biased region" description="Low complexity" evidence="3">
    <location>
        <begin position="293"/>
        <end position="323"/>
    </location>
</feature>
<dbReference type="AlphaFoldDB" id="A0A0L0D7Y2"/>
<dbReference type="PANTHER" id="PTHR12187:SF11">
    <property type="entry name" value="PHOSPHATIDYLINOSITOL-3,4-BISPHOSPHATE 4-PHOSPHATASE"/>
    <property type="match status" value="1"/>
</dbReference>
<dbReference type="Proteomes" id="UP000054408">
    <property type="component" value="Unassembled WGS sequence"/>
</dbReference>
<dbReference type="CDD" id="cd00065">
    <property type="entry name" value="FYVE_like_SF"/>
    <property type="match status" value="1"/>
</dbReference>
<evidence type="ECO:0000313" key="5">
    <source>
        <dbReference type="Proteomes" id="UP000054408"/>
    </source>
</evidence>
<dbReference type="InterPro" id="IPR011011">
    <property type="entry name" value="Znf_FYVE_PHD"/>
</dbReference>
<feature type="region of interest" description="Disordered" evidence="3">
    <location>
        <begin position="489"/>
        <end position="534"/>
    </location>
</feature>
<feature type="region of interest" description="Disordered" evidence="3">
    <location>
        <begin position="1"/>
        <end position="33"/>
    </location>
</feature>
<keyword evidence="2" id="KW-0443">Lipid metabolism</keyword>
<dbReference type="GO" id="GO:0005737">
    <property type="term" value="C:cytoplasm"/>
    <property type="evidence" value="ECO:0007669"/>
    <property type="project" value="TreeGrafter"/>
</dbReference>
<keyword evidence="1" id="KW-0378">Hydrolase</keyword>
<dbReference type="PANTHER" id="PTHR12187">
    <property type="entry name" value="AGAP000124-PA"/>
    <property type="match status" value="1"/>
</dbReference>
<name>A0A0L0D7Y2_THETB</name>
<protein>
    <submittedName>
        <fullName evidence="4">Inositol polyphosphate 4-phosphatase type II alpha short isoform</fullName>
    </submittedName>
</protein>
<evidence type="ECO:0000313" key="4">
    <source>
        <dbReference type="EMBL" id="KNC48459.1"/>
    </source>
</evidence>
<evidence type="ECO:0000256" key="1">
    <source>
        <dbReference type="ARBA" id="ARBA00022801"/>
    </source>
</evidence>
<dbReference type="SUPFAM" id="SSF57903">
    <property type="entry name" value="FYVE/PHD zinc finger"/>
    <property type="match status" value="1"/>
</dbReference>
<feature type="region of interest" description="Disordered" evidence="3">
    <location>
        <begin position="173"/>
        <end position="213"/>
    </location>
</feature>
<feature type="compositionally biased region" description="Low complexity" evidence="3">
    <location>
        <begin position="193"/>
        <end position="212"/>
    </location>
</feature>
<dbReference type="OrthoDB" id="159395at2759"/>
<dbReference type="EMBL" id="GL349451">
    <property type="protein sequence ID" value="KNC48459.1"/>
    <property type="molecule type" value="Genomic_DNA"/>
</dbReference>
<feature type="region of interest" description="Disordered" evidence="3">
    <location>
        <begin position="285"/>
        <end position="326"/>
    </location>
</feature>
<accession>A0A0L0D7Y2</accession>
<evidence type="ECO:0000256" key="2">
    <source>
        <dbReference type="ARBA" id="ARBA00023098"/>
    </source>
</evidence>
<gene>
    <name evidence="4" type="ORF">AMSG_04905</name>
</gene>
<feature type="compositionally biased region" description="Low complexity" evidence="3">
    <location>
        <begin position="98"/>
        <end position="112"/>
    </location>
</feature>
<dbReference type="STRING" id="461836.A0A0L0D7Y2"/>
<feature type="region of interest" description="Disordered" evidence="3">
    <location>
        <begin position="88"/>
        <end position="112"/>
    </location>
</feature>
<proteinExistence type="predicted"/>
<dbReference type="GO" id="GO:0016316">
    <property type="term" value="F:phosphatidylinositol-3,4-bisphosphate 4-phosphatase activity"/>
    <property type="evidence" value="ECO:0007669"/>
    <property type="project" value="InterPro"/>
</dbReference>
<keyword evidence="5" id="KW-1185">Reference proteome</keyword>
<dbReference type="eggNOG" id="KOG4428">
    <property type="taxonomic scope" value="Eukaryota"/>
</dbReference>
<dbReference type="GeneID" id="25564422"/>
<dbReference type="RefSeq" id="XP_013758572.1">
    <property type="nucleotide sequence ID" value="XM_013903118.1"/>
</dbReference>
<reference evidence="4 5" key="1">
    <citation type="submission" date="2010-05" db="EMBL/GenBank/DDBJ databases">
        <title>The Genome Sequence of Thecamonas trahens ATCC 50062.</title>
        <authorList>
            <consortium name="The Broad Institute Genome Sequencing Platform"/>
            <person name="Russ C."/>
            <person name="Cuomo C."/>
            <person name="Shea T."/>
            <person name="Young S.K."/>
            <person name="Zeng Q."/>
            <person name="Koehrsen M."/>
            <person name="Haas B."/>
            <person name="Borodovsky M."/>
            <person name="Guigo R."/>
            <person name="Alvarado L."/>
            <person name="Berlin A."/>
            <person name="Bochicchio J."/>
            <person name="Borenstein D."/>
            <person name="Chapman S."/>
            <person name="Chen Z."/>
            <person name="Freedman E."/>
            <person name="Gellesch M."/>
            <person name="Goldberg J."/>
            <person name="Griggs A."/>
            <person name="Gujja S."/>
            <person name="Heilman E."/>
            <person name="Heiman D."/>
            <person name="Hepburn T."/>
            <person name="Howarth C."/>
            <person name="Jen D."/>
            <person name="Larson L."/>
            <person name="Mehta T."/>
            <person name="Park D."/>
            <person name="Pearson M."/>
            <person name="Roberts A."/>
            <person name="Saif S."/>
            <person name="Shenoy N."/>
            <person name="Sisk P."/>
            <person name="Stolte C."/>
            <person name="Sykes S."/>
            <person name="Thomson T."/>
            <person name="Walk T."/>
            <person name="White J."/>
            <person name="Yandava C."/>
            <person name="Burger G."/>
            <person name="Gray M.W."/>
            <person name="Holland P.W.H."/>
            <person name="King N."/>
            <person name="Lang F.B.F."/>
            <person name="Roger A.J."/>
            <person name="Ruiz-Trillo I."/>
            <person name="Lander E."/>
            <person name="Nusbaum C."/>
        </authorList>
    </citation>
    <scope>NUCLEOTIDE SEQUENCE [LARGE SCALE GENOMIC DNA]</scope>
    <source>
        <strain evidence="4 5">ATCC 50062</strain>
    </source>
</reference>
<sequence>MSGRERHGSAAATAAAAATATASGSAGSGEGGNPLEESLVGEDACALCGVAFAKKRKRRRCVCAACGLGFCAPCLRFPRPPPVAFSPLHAPPPPIAPAPALQQADATAADPAKSGADDAVCKVCWLQETLKFQAEFADHLGQLAVSKRRASMVPLSQASRSVSAAAAASAAVAAAKSPARPKRPLPPTPTLTPTPTDTDSDAAAGDSSRPSSLDLTRVTCTCVCHEQMSLFGIAVTEDGCCRCYGREAGPGGADPVAASVAATSDALDAVLTMEAAELLFGAEPAEAQDDGSDSASDSGPSSGPNSGSDSGSDSDTSSEPSGSENDYEQLVWVSVAADDVDEALVGSGVFVNVKCLMAAAPEAREIGTDSGSANPAATESGLEISGGARARSGSDSCALLARGRGQGSEPVELRKRVLSSEVATAEYKLVGHTEMQIVGAERSARFLIMVPVPLCAGAERRSRSRVHFELCAGSPSTTAKNLTLVTSRDREAANAETAGPPGRARSGSFLSRLGSKRRGSSAESSAGARHNQEVSENCVGRASFAMSALELEPGGSVGRPIRVPATGSPAGHLAVSVEDVAVARHRALAERRYALRAGESSMVLATETLSPSPFTFDVPRKLLLMYTQERMAQLAEATTQFAGTYMGVVETGRPTPGEELLVDKINKLRHYLAGVLATGLAVCLASSVHGSQFKASARKADDAARFVATNLYIQRLRVRGRGLEVEAETEYVTVTSGAPAAHVYGFKNGGLRQLHEELVALERAGLASATGDDDGSGGDDEVVAAAREEARQARQARVDAVAWEISIRVEVVLCHVLSMLTTSLATEARTAADRGDVARLNSWATCGYLFQIESLLSTRGRELGMLGDMDVGMRSLTKVDVRLRFFPVALVGSASAASFDVVELGRRPAGGYVLSLSLAVAKQATLDTLGGRWREFVEFGVVPLLVSQGINEQQSLANFGEAHSSLRFLLGSAELQGLINEEALEALRAYTARLDRGAAVAELVAELERSLSATARGSKNTELLQIASALTRAVGGGRATCCKSAKDRTAMSVTLEHAFLLARHHGVSEDVVDVADTMRAFGVRKDNVKLNTGKTGYAFNALQKRMLPAAYQPPRK</sequence>
<dbReference type="InterPro" id="IPR039034">
    <property type="entry name" value="INPP4"/>
</dbReference>
<evidence type="ECO:0000256" key="3">
    <source>
        <dbReference type="SAM" id="MobiDB-lite"/>
    </source>
</evidence>
<feature type="compositionally biased region" description="Pro residues" evidence="3">
    <location>
        <begin position="88"/>
        <end position="97"/>
    </location>
</feature>
<organism evidence="4 5">
    <name type="scientific">Thecamonas trahens ATCC 50062</name>
    <dbReference type="NCBI Taxonomy" id="461836"/>
    <lineage>
        <taxon>Eukaryota</taxon>
        <taxon>Apusozoa</taxon>
        <taxon>Apusomonadida</taxon>
        <taxon>Apusomonadidae</taxon>
        <taxon>Thecamonas</taxon>
    </lineage>
</organism>
<feature type="compositionally biased region" description="Low complexity" evidence="3">
    <location>
        <begin position="502"/>
        <end position="513"/>
    </location>
</feature>